<feature type="chain" id="PRO_5045954483" evidence="1">
    <location>
        <begin position="25"/>
        <end position="115"/>
    </location>
</feature>
<feature type="signal peptide" evidence="1">
    <location>
        <begin position="1"/>
        <end position="24"/>
    </location>
</feature>
<accession>A0ABS7E3R7</accession>
<evidence type="ECO:0000313" key="3">
    <source>
        <dbReference type="Proteomes" id="UP001195963"/>
    </source>
</evidence>
<comment type="caution">
    <text evidence="2">The sequence shown here is derived from an EMBL/GenBank/DDBJ whole genome shotgun (WGS) entry which is preliminary data.</text>
</comment>
<evidence type="ECO:0000256" key="1">
    <source>
        <dbReference type="SAM" id="SignalP"/>
    </source>
</evidence>
<reference evidence="2 3" key="1">
    <citation type="submission" date="2021-07" db="EMBL/GenBank/DDBJ databases">
        <title>Shewanella sp. nov, isolated from SCS.</title>
        <authorList>
            <person name="Cao W.R."/>
        </authorList>
    </citation>
    <scope>NUCLEOTIDE SEQUENCE [LARGE SCALE GENOMIC DNA]</scope>
    <source>
        <strain evidence="2 3">NR704-98</strain>
    </source>
</reference>
<keyword evidence="3" id="KW-1185">Reference proteome</keyword>
<name>A0ABS7E3R7_9GAMM</name>
<evidence type="ECO:0000313" key="2">
    <source>
        <dbReference type="EMBL" id="MBW8184275.1"/>
    </source>
</evidence>
<sequence length="115" mass="12868">MNKTRFVLIFASLFIFLVSSNSYAATESTSKTTINRLISYNQYGGGDVIFTVNNPTSGCYGYWIAKSDAGFEANLSMILAAYHSKAEVRVNGLNDQRWNGSSNFWCKLYAIEHID</sequence>
<keyword evidence="1" id="KW-0732">Signal</keyword>
<dbReference type="Proteomes" id="UP001195963">
    <property type="component" value="Unassembled WGS sequence"/>
</dbReference>
<proteinExistence type="predicted"/>
<protein>
    <submittedName>
        <fullName evidence="2">Uncharacterized protein</fullName>
    </submittedName>
</protein>
<gene>
    <name evidence="2" type="ORF">K0625_11360</name>
</gene>
<dbReference type="EMBL" id="JAHZST010000007">
    <property type="protein sequence ID" value="MBW8184275.1"/>
    <property type="molecule type" value="Genomic_DNA"/>
</dbReference>
<organism evidence="2 3">
    <name type="scientific">Shewanella nanhaiensis</name>
    <dbReference type="NCBI Taxonomy" id="2864872"/>
    <lineage>
        <taxon>Bacteria</taxon>
        <taxon>Pseudomonadati</taxon>
        <taxon>Pseudomonadota</taxon>
        <taxon>Gammaproteobacteria</taxon>
        <taxon>Alteromonadales</taxon>
        <taxon>Shewanellaceae</taxon>
        <taxon>Shewanella</taxon>
    </lineage>
</organism>